<dbReference type="InterPro" id="IPR009937">
    <property type="entry name" value="Phage_holin_3_6"/>
</dbReference>
<feature type="transmembrane region" description="Helical" evidence="1">
    <location>
        <begin position="90"/>
        <end position="111"/>
    </location>
</feature>
<feature type="transmembrane region" description="Helical" evidence="1">
    <location>
        <begin position="60"/>
        <end position="84"/>
    </location>
</feature>
<evidence type="ECO:0000256" key="1">
    <source>
        <dbReference type="SAM" id="Phobius"/>
    </source>
</evidence>
<dbReference type="Pfam" id="PF07332">
    <property type="entry name" value="Phage_holin_3_6"/>
    <property type="match status" value="1"/>
</dbReference>
<dbReference type="KEGG" id="tsph:KIH39_11920"/>
<evidence type="ECO:0000313" key="3">
    <source>
        <dbReference type="Proteomes" id="UP000676194"/>
    </source>
</evidence>
<organism evidence="2 3">
    <name type="scientific">Telmatocola sphagniphila</name>
    <dbReference type="NCBI Taxonomy" id="1123043"/>
    <lineage>
        <taxon>Bacteria</taxon>
        <taxon>Pseudomonadati</taxon>
        <taxon>Planctomycetota</taxon>
        <taxon>Planctomycetia</taxon>
        <taxon>Gemmatales</taxon>
        <taxon>Gemmataceae</taxon>
    </lineage>
</organism>
<sequence length="144" mass="15741">MSRIQDTNGVITKDITDQPTLTELVSGIVQDTQTLFRQQFEMLRAELRTEVTKATNAAQYIGIGSGIFILGSIAFVFGIAYLINALIPQIPLWGSFGIVGIALMIGGCLAFELGRRSLKSVSTVPDKTLNALQENVTWLTKHQN</sequence>
<keyword evidence="1" id="KW-1133">Transmembrane helix</keyword>
<protein>
    <submittedName>
        <fullName evidence="2">Phage holin family protein</fullName>
    </submittedName>
</protein>
<evidence type="ECO:0000313" key="2">
    <source>
        <dbReference type="EMBL" id="QVL34578.1"/>
    </source>
</evidence>
<name>A0A8E6BCD1_9BACT</name>
<keyword evidence="1" id="KW-0812">Transmembrane</keyword>
<dbReference type="RefSeq" id="WP_213499701.1">
    <property type="nucleotide sequence ID" value="NZ_CP074694.1"/>
</dbReference>
<proteinExistence type="predicted"/>
<keyword evidence="3" id="KW-1185">Reference proteome</keyword>
<accession>A0A8E6BCD1</accession>
<dbReference type="AlphaFoldDB" id="A0A8E6BCD1"/>
<gene>
    <name evidence="2" type="ORF">KIH39_11920</name>
</gene>
<reference evidence="2" key="1">
    <citation type="submission" date="2021-05" db="EMBL/GenBank/DDBJ databases">
        <title>Complete genome sequence of the cellulolytic planctomycete Telmatocola sphagniphila SP2T and characterization of the first cellulase from planctomycetes.</title>
        <authorList>
            <person name="Rakitin A.L."/>
            <person name="Beletsky A.V."/>
            <person name="Naumoff D.G."/>
            <person name="Kulichevskaya I.S."/>
            <person name="Mardanov A.V."/>
            <person name="Ravin N.V."/>
            <person name="Dedysh S.N."/>
        </authorList>
    </citation>
    <scope>NUCLEOTIDE SEQUENCE</scope>
    <source>
        <strain evidence="2">SP2T</strain>
    </source>
</reference>
<dbReference type="EMBL" id="CP074694">
    <property type="protein sequence ID" value="QVL34578.1"/>
    <property type="molecule type" value="Genomic_DNA"/>
</dbReference>
<keyword evidence="1" id="KW-0472">Membrane</keyword>
<dbReference type="Proteomes" id="UP000676194">
    <property type="component" value="Chromosome"/>
</dbReference>